<dbReference type="InterPro" id="IPR003593">
    <property type="entry name" value="AAA+_ATPase"/>
</dbReference>
<feature type="domain" description="ABC transmembrane type-1" evidence="11">
    <location>
        <begin position="131"/>
        <end position="397"/>
    </location>
</feature>
<comment type="caution">
    <text evidence="12">The sequence shown here is derived from an EMBL/GenBank/DDBJ whole genome shotgun (WGS) entry which is preliminary data.</text>
</comment>
<keyword evidence="8" id="KW-0472">Membrane</keyword>
<dbReference type="PROSITE" id="PS50929">
    <property type="entry name" value="ABC_TM1F"/>
    <property type="match status" value="1"/>
</dbReference>
<dbReference type="GO" id="GO:0005886">
    <property type="term" value="C:plasma membrane"/>
    <property type="evidence" value="ECO:0007669"/>
    <property type="project" value="UniProtKB-SubCell"/>
</dbReference>
<evidence type="ECO:0000256" key="4">
    <source>
        <dbReference type="ARBA" id="ARBA00022692"/>
    </source>
</evidence>
<dbReference type="InterPro" id="IPR027417">
    <property type="entry name" value="P-loop_NTPase"/>
</dbReference>
<evidence type="ECO:0000256" key="6">
    <source>
        <dbReference type="ARBA" id="ARBA00022840"/>
    </source>
</evidence>
<gene>
    <name evidence="12" type="ORF">ENQ76_15875</name>
</gene>
<dbReference type="PROSITE" id="PS50893">
    <property type="entry name" value="ABC_TRANSPORTER_2"/>
    <property type="match status" value="1"/>
</dbReference>
<feature type="coiled-coil region" evidence="9">
    <location>
        <begin position="60"/>
        <end position="87"/>
    </location>
</feature>
<evidence type="ECO:0000259" key="11">
    <source>
        <dbReference type="PROSITE" id="PS50929"/>
    </source>
</evidence>
<dbReference type="GO" id="GO:0034040">
    <property type="term" value="F:ATPase-coupled lipid transmembrane transporter activity"/>
    <property type="evidence" value="ECO:0007669"/>
    <property type="project" value="TreeGrafter"/>
</dbReference>
<keyword evidence="9" id="KW-0175">Coiled coil</keyword>
<keyword evidence="5" id="KW-0547">Nucleotide-binding</keyword>
<dbReference type="InterPro" id="IPR039421">
    <property type="entry name" value="Type_1_exporter"/>
</dbReference>
<evidence type="ECO:0000256" key="7">
    <source>
        <dbReference type="ARBA" id="ARBA00022989"/>
    </source>
</evidence>
<proteinExistence type="predicted"/>
<dbReference type="InterPro" id="IPR003439">
    <property type="entry name" value="ABC_transporter-like_ATP-bd"/>
</dbReference>
<dbReference type="GO" id="GO:0016887">
    <property type="term" value="F:ATP hydrolysis activity"/>
    <property type="evidence" value="ECO:0007669"/>
    <property type="project" value="InterPro"/>
</dbReference>
<name>A0A7C2K272_9PLAN</name>
<evidence type="ECO:0000256" key="8">
    <source>
        <dbReference type="ARBA" id="ARBA00023136"/>
    </source>
</evidence>
<protein>
    <submittedName>
        <fullName evidence="12">ABC transporter ATP-binding protein</fullName>
    </submittedName>
</protein>
<organism evidence="12">
    <name type="scientific">Schlesneria paludicola</name>
    <dbReference type="NCBI Taxonomy" id="360056"/>
    <lineage>
        <taxon>Bacteria</taxon>
        <taxon>Pseudomonadati</taxon>
        <taxon>Planctomycetota</taxon>
        <taxon>Planctomycetia</taxon>
        <taxon>Planctomycetales</taxon>
        <taxon>Planctomycetaceae</taxon>
        <taxon>Schlesneria</taxon>
    </lineage>
</organism>
<reference evidence="12" key="1">
    <citation type="journal article" date="2020" name="mSystems">
        <title>Genome- and Community-Level Interaction Insights into Carbon Utilization and Element Cycling Functions of Hydrothermarchaeota in Hydrothermal Sediment.</title>
        <authorList>
            <person name="Zhou Z."/>
            <person name="Liu Y."/>
            <person name="Xu W."/>
            <person name="Pan J."/>
            <person name="Luo Z.H."/>
            <person name="Li M."/>
        </authorList>
    </citation>
    <scope>NUCLEOTIDE SEQUENCE [LARGE SCALE GENOMIC DNA]</scope>
    <source>
        <strain evidence="12">SpSt-339</strain>
    </source>
</reference>
<dbReference type="AlphaFoldDB" id="A0A7C2K272"/>
<evidence type="ECO:0000256" key="3">
    <source>
        <dbReference type="ARBA" id="ARBA00022475"/>
    </source>
</evidence>
<comment type="subcellular location">
    <subcellularLocation>
        <location evidence="1">Cell membrane</location>
        <topology evidence="1">Multi-pass membrane protein</topology>
    </subcellularLocation>
</comment>
<feature type="domain" description="ABC transporter" evidence="10">
    <location>
        <begin position="431"/>
        <end position="674"/>
    </location>
</feature>
<dbReference type="Gene3D" id="3.40.50.300">
    <property type="entry name" value="P-loop containing nucleotide triphosphate hydrolases"/>
    <property type="match status" value="1"/>
</dbReference>
<evidence type="ECO:0000259" key="10">
    <source>
        <dbReference type="PROSITE" id="PS50893"/>
    </source>
</evidence>
<dbReference type="SUPFAM" id="SSF52540">
    <property type="entry name" value="P-loop containing nucleoside triphosphate hydrolases"/>
    <property type="match status" value="1"/>
</dbReference>
<evidence type="ECO:0000256" key="9">
    <source>
        <dbReference type="SAM" id="Coils"/>
    </source>
</evidence>
<keyword evidence="7" id="KW-1133">Transmembrane helix</keyword>
<dbReference type="SUPFAM" id="SSF90123">
    <property type="entry name" value="ABC transporter transmembrane region"/>
    <property type="match status" value="1"/>
</dbReference>
<keyword evidence="4" id="KW-0812">Transmembrane</keyword>
<dbReference type="InterPro" id="IPR017871">
    <property type="entry name" value="ABC_transporter-like_CS"/>
</dbReference>
<dbReference type="GO" id="GO:0140359">
    <property type="term" value="F:ABC-type transporter activity"/>
    <property type="evidence" value="ECO:0007669"/>
    <property type="project" value="InterPro"/>
</dbReference>
<keyword evidence="3" id="KW-1003">Cell membrane</keyword>
<evidence type="ECO:0000313" key="12">
    <source>
        <dbReference type="EMBL" id="HEN16939.1"/>
    </source>
</evidence>
<dbReference type="Gene3D" id="1.20.1560.10">
    <property type="entry name" value="ABC transporter type 1, transmembrane domain"/>
    <property type="match status" value="1"/>
</dbReference>
<sequence length="680" mass="75352">MSPWFRLAQYLWPYRRQVILSLVFGLGAAALWGAELLLTFPVVTVFAEGRSLDAYLREESAAAQQRMDDASQEIRQLTERIAALDSLSKQTSIDLRVALLREQSRQQRKLNRESWHLWTLSWAQSELLPRLPADQFQLLAVLLGLLIATTIAKGGCTFAQDVWAGSLAELCVIDLRAALFRQLLKQDPQSIELESGPRLLSGMTYDLQGLAHGLTTVGGRVVREPLKALVCIGLAFCLNWQLTTLSLLFVPIACWLFQQLGRRLKRAVNRVLDTMARIYQFLEQTFSNARVVLAYQMQGALRREFQQKNRSFYRQSLKIVTLDALTNPVTEVFGMAAVILAVLPGAYLVLRETQGIGGVRLSTGPLSVSELVTLYALLAGVLDPLRKFSKFFVIIKQCGTSLERVFRQMDRAPLVQQSPTAAWLPPISSSVEFRDVHFHYSEAETSLPDRVGVLHDVSLTIPVGETVAIVGANGSGKSTLVALLPRLFDPSEGSVLLDGVDIRSVRLRDLRRQIAVLPQDASLFDDTIAENIRYARPEASAEEIRNAASAAHVLEFANQFPDGLQTRVGDRGRALSGGQRQRVALARAILRDPRILILDEPTAAIDAHSEVLIHQTLEQFVKGRTTFLITHQLGPAALAYVTRIIVLDRGQVVGVGSHADLRETCPIYQRLCGASLRLAA</sequence>
<evidence type="ECO:0000256" key="1">
    <source>
        <dbReference type="ARBA" id="ARBA00004651"/>
    </source>
</evidence>
<dbReference type="InterPro" id="IPR011527">
    <property type="entry name" value="ABC1_TM_dom"/>
</dbReference>
<dbReference type="FunFam" id="3.40.50.300:FF:000221">
    <property type="entry name" value="Multidrug ABC transporter ATP-binding protein"/>
    <property type="match status" value="1"/>
</dbReference>
<dbReference type="InterPro" id="IPR036640">
    <property type="entry name" value="ABC1_TM_sf"/>
</dbReference>
<keyword evidence="2" id="KW-0813">Transport</keyword>
<dbReference type="PROSITE" id="PS00211">
    <property type="entry name" value="ABC_TRANSPORTER_1"/>
    <property type="match status" value="1"/>
</dbReference>
<dbReference type="Pfam" id="PF00005">
    <property type="entry name" value="ABC_tran"/>
    <property type="match status" value="1"/>
</dbReference>
<dbReference type="GO" id="GO:0005524">
    <property type="term" value="F:ATP binding"/>
    <property type="evidence" value="ECO:0007669"/>
    <property type="project" value="UniProtKB-KW"/>
</dbReference>
<dbReference type="Pfam" id="PF00664">
    <property type="entry name" value="ABC_membrane"/>
    <property type="match status" value="1"/>
</dbReference>
<dbReference type="PANTHER" id="PTHR24221">
    <property type="entry name" value="ATP-BINDING CASSETTE SUB-FAMILY B"/>
    <property type="match status" value="1"/>
</dbReference>
<dbReference type="SMART" id="SM00382">
    <property type="entry name" value="AAA"/>
    <property type="match status" value="1"/>
</dbReference>
<keyword evidence="6 12" id="KW-0067">ATP-binding</keyword>
<dbReference type="EMBL" id="DSOK01000435">
    <property type="protein sequence ID" value="HEN16939.1"/>
    <property type="molecule type" value="Genomic_DNA"/>
</dbReference>
<accession>A0A7C2K272</accession>
<evidence type="ECO:0000256" key="2">
    <source>
        <dbReference type="ARBA" id="ARBA00022448"/>
    </source>
</evidence>
<evidence type="ECO:0000256" key="5">
    <source>
        <dbReference type="ARBA" id="ARBA00022741"/>
    </source>
</evidence>
<dbReference type="PANTHER" id="PTHR24221:SF654">
    <property type="entry name" value="ATP-BINDING CASSETTE SUB-FAMILY B MEMBER 6"/>
    <property type="match status" value="1"/>
</dbReference>